<dbReference type="PANTHER" id="PTHR35213:SF5">
    <property type="entry name" value="RING-TYPE DOMAIN-CONTAINING PROTEIN"/>
    <property type="match status" value="1"/>
</dbReference>
<sequence>MSGCSEISSCIAVSNDDVSNDVKCNLVSGLGTSVSQVQTDSESKLNHQETHSRSIPETGPSILSASADQKTRNLITDPRGNITTSEAAILPTTQSSFRQTVKSATHEAVTDKTPCQDQGQGQSMQSSAKIVADPTFSKQGKETRSCSQDSNTPSRNIVNEPIKKRRSTKPKKSKANLRKGKWTAEEEEYTTRIIQHFRTGLLALPNGHTLRSFLAEKLNCDPMRITKKFSGASCLGKRVYNLCDRSQVSPHDQELARAELRALEQRFHMRIEHGNSLPLSHMNTIQKLALPRNNNLNPNELMNPNYRFMKNTAGSIAPAPMGLNPPNMNTVGLGAVPNYPHMPLAFLQSIAAQQQDQRNNQLNNAFQIPNQQIQQQIGNNMAQLLSLQQSLNPSLLSTLMNSQVPLGQPAGMMNASNQPFSFEGVQGLPNQFGFQNQILGSTVLPNTNHAVLPNVNEAVLPNMNQDQNTLDYQMARILQQNQQQPGPRKSNERNEVAIEALAATYNQAATMSSQLSQNKSLTEKNLEGMLSNNRNAQDRSTASVTNSSVTTSKGRTQEEEDAGRTLLGFMQELQSNHLKAISTDAGTSICASHNPSQQRNSLKARDEYDTTTTVSSSTLSSSFSDRVLKRGYDISVQNSTRNQVSSVPRNEALSGSSNGEGSSESSSSESNQDQSGSDGEKEVERVGPLRKRFRLSTGGRGARR</sequence>
<organism evidence="2">
    <name type="scientific">Chaetoceros debilis</name>
    <dbReference type="NCBI Taxonomy" id="122233"/>
    <lineage>
        <taxon>Eukaryota</taxon>
        <taxon>Sar</taxon>
        <taxon>Stramenopiles</taxon>
        <taxon>Ochrophyta</taxon>
        <taxon>Bacillariophyta</taxon>
        <taxon>Coscinodiscophyceae</taxon>
        <taxon>Chaetocerotophycidae</taxon>
        <taxon>Chaetocerotales</taxon>
        <taxon>Chaetocerotaceae</taxon>
        <taxon>Chaetoceros</taxon>
    </lineage>
</organism>
<name>A0A7S3QBR7_9STRA</name>
<feature type="compositionally biased region" description="Polar residues" evidence="1">
    <location>
        <begin position="639"/>
        <end position="648"/>
    </location>
</feature>
<dbReference type="AlphaFoldDB" id="A0A7S3QBR7"/>
<feature type="region of interest" description="Disordered" evidence="1">
    <location>
        <begin position="639"/>
        <end position="704"/>
    </location>
</feature>
<evidence type="ECO:0000313" key="2">
    <source>
        <dbReference type="EMBL" id="CAE0472322.1"/>
    </source>
</evidence>
<feature type="region of interest" description="Disordered" evidence="1">
    <location>
        <begin position="532"/>
        <end position="561"/>
    </location>
</feature>
<dbReference type="EMBL" id="HBIO01022324">
    <property type="protein sequence ID" value="CAE0472322.1"/>
    <property type="molecule type" value="Transcribed_RNA"/>
</dbReference>
<reference evidence="2" key="1">
    <citation type="submission" date="2021-01" db="EMBL/GenBank/DDBJ databases">
        <authorList>
            <person name="Corre E."/>
            <person name="Pelletier E."/>
            <person name="Niang G."/>
            <person name="Scheremetjew M."/>
            <person name="Finn R."/>
            <person name="Kale V."/>
            <person name="Holt S."/>
            <person name="Cochrane G."/>
            <person name="Meng A."/>
            <person name="Brown T."/>
            <person name="Cohen L."/>
        </authorList>
    </citation>
    <scope>NUCLEOTIDE SEQUENCE</scope>
    <source>
        <strain evidence="2">MM31A-1</strain>
    </source>
</reference>
<evidence type="ECO:0000256" key="1">
    <source>
        <dbReference type="SAM" id="MobiDB-lite"/>
    </source>
</evidence>
<protein>
    <submittedName>
        <fullName evidence="2">Uncharacterized protein</fullName>
    </submittedName>
</protein>
<feature type="compositionally biased region" description="Basic and acidic residues" evidence="1">
    <location>
        <begin position="41"/>
        <end position="54"/>
    </location>
</feature>
<feature type="compositionally biased region" description="Low complexity" evidence="1">
    <location>
        <begin position="540"/>
        <end position="552"/>
    </location>
</feature>
<feature type="region of interest" description="Disordered" evidence="1">
    <location>
        <begin position="105"/>
        <end position="179"/>
    </location>
</feature>
<feature type="compositionally biased region" description="Basic and acidic residues" evidence="1">
    <location>
        <begin position="678"/>
        <end position="687"/>
    </location>
</feature>
<accession>A0A7S3QBR7</accession>
<feature type="compositionally biased region" description="Low complexity" evidence="1">
    <location>
        <begin position="116"/>
        <end position="127"/>
    </location>
</feature>
<dbReference type="PANTHER" id="PTHR35213">
    <property type="entry name" value="RING-TYPE DOMAIN-CONTAINING PROTEIN-RELATED"/>
    <property type="match status" value="1"/>
</dbReference>
<feature type="region of interest" description="Disordered" evidence="1">
    <location>
        <begin position="35"/>
        <end position="67"/>
    </location>
</feature>
<feature type="compositionally biased region" description="Polar residues" evidence="1">
    <location>
        <begin position="145"/>
        <end position="157"/>
    </location>
</feature>
<proteinExistence type="predicted"/>
<gene>
    <name evidence="2" type="ORF">CDEB00056_LOCUS17175</name>
</gene>
<feature type="compositionally biased region" description="Basic residues" evidence="1">
    <location>
        <begin position="163"/>
        <end position="179"/>
    </location>
</feature>
<feature type="compositionally biased region" description="Low complexity" evidence="1">
    <location>
        <begin position="654"/>
        <end position="677"/>
    </location>
</feature>